<evidence type="ECO:0000256" key="1">
    <source>
        <dbReference type="SAM" id="MobiDB-lite"/>
    </source>
</evidence>
<dbReference type="AlphaFoldDB" id="L2GPH9"/>
<dbReference type="InParanoid" id="L2GPH9"/>
<dbReference type="EMBL" id="JH370130">
    <property type="protein sequence ID" value="ELA42736.1"/>
    <property type="molecule type" value="Genomic_DNA"/>
</dbReference>
<dbReference type="VEuPathDB" id="MicrosporidiaDB:VICG_00051"/>
<keyword evidence="3" id="KW-1185">Reference proteome</keyword>
<dbReference type="HOGENOM" id="CLU_356866_0_0_1"/>
<accession>L2GPH9</accession>
<reference evidence="3" key="1">
    <citation type="submission" date="2011-05" db="EMBL/GenBank/DDBJ databases">
        <title>The genome sequence of Vittaforma corneae strain ATCC 50505.</title>
        <authorList>
            <consortium name="The Broad Institute Genome Sequencing Platform"/>
            <person name="Cuomo C."/>
            <person name="Didier E."/>
            <person name="Bowers L."/>
            <person name="Young S.K."/>
            <person name="Zeng Q."/>
            <person name="Gargeya S."/>
            <person name="Fitzgerald M."/>
            <person name="Haas B."/>
            <person name="Abouelleil A."/>
            <person name="Alvarado L."/>
            <person name="Arachchi H.M."/>
            <person name="Berlin A."/>
            <person name="Chapman S.B."/>
            <person name="Gearin G."/>
            <person name="Goldberg J."/>
            <person name="Griggs A."/>
            <person name="Gujja S."/>
            <person name="Hansen M."/>
            <person name="Heiman D."/>
            <person name="Howarth C."/>
            <person name="Larimer J."/>
            <person name="Lui A."/>
            <person name="MacDonald P.J.P."/>
            <person name="McCowen C."/>
            <person name="Montmayeur A."/>
            <person name="Murphy C."/>
            <person name="Neiman D."/>
            <person name="Pearson M."/>
            <person name="Priest M."/>
            <person name="Roberts A."/>
            <person name="Saif S."/>
            <person name="Shea T."/>
            <person name="Sisk P."/>
            <person name="Stolte C."/>
            <person name="Sykes S."/>
            <person name="Wortman J."/>
            <person name="Nusbaum C."/>
            <person name="Birren B."/>
        </authorList>
    </citation>
    <scope>NUCLEOTIDE SEQUENCE [LARGE SCALE GENOMIC DNA]</scope>
    <source>
        <strain evidence="3">ATCC 50505</strain>
    </source>
</reference>
<dbReference type="GeneID" id="19880769"/>
<organism evidence="2 3">
    <name type="scientific">Vittaforma corneae (strain ATCC 50505)</name>
    <name type="common">Microsporidian parasite</name>
    <name type="synonym">Nosema corneum</name>
    <dbReference type="NCBI Taxonomy" id="993615"/>
    <lineage>
        <taxon>Eukaryota</taxon>
        <taxon>Fungi</taxon>
        <taxon>Fungi incertae sedis</taxon>
        <taxon>Microsporidia</taxon>
        <taxon>Nosematidae</taxon>
        <taxon>Vittaforma</taxon>
    </lineage>
</organism>
<gene>
    <name evidence="2" type="ORF">VICG_00051</name>
</gene>
<dbReference type="Proteomes" id="UP000011082">
    <property type="component" value="Unassembled WGS sequence"/>
</dbReference>
<dbReference type="STRING" id="993615.L2GPH9"/>
<dbReference type="RefSeq" id="XP_007603504.1">
    <property type="nucleotide sequence ID" value="XM_007603442.1"/>
</dbReference>
<feature type="compositionally biased region" description="Polar residues" evidence="1">
    <location>
        <begin position="507"/>
        <end position="529"/>
    </location>
</feature>
<protein>
    <recommendedName>
        <fullName evidence="4">SANTA domain-containing protein</fullName>
    </recommendedName>
</protein>
<dbReference type="OrthoDB" id="2196396at2759"/>
<evidence type="ECO:0008006" key="4">
    <source>
        <dbReference type="Google" id="ProtNLM"/>
    </source>
</evidence>
<feature type="compositionally biased region" description="Low complexity" evidence="1">
    <location>
        <begin position="734"/>
        <end position="754"/>
    </location>
</feature>
<evidence type="ECO:0000313" key="2">
    <source>
        <dbReference type="EMBL" id="ELA42736.1"/>
    </source>
</evidence>
<evidence type="ECO:0000313" key="3">
    <source>
        <dbReference type="Proteomes" id="UP000011082"/>
    </source>
</evidence>
<proteinExistence type="predicted"/>
<sequence length="786" mass="87150">MENEYIDILHSGALEGLDNYRIFRRRYPSRSSLPVRLITDWYIQEISMPSKKFSKWICLVGVYKDTLIRTSPITSIIAPRRVCTCNCIYTLAPPSKVLQNPFLGVEKCFAEGFPDDWENIVEQALIKTSIVESKENILDNEAKYRMQNQDGLDGNDDITAKKANFDNKMSRVDTNEQLEQSHINTSVKFENPIVENQILNNNLAANSSYKHLSTSESEDSELFVERRSSISVESNIKGIPVDEKIDPPMPEEVLQHEVSRKKELELGIPFFPDNVNVEKTTDTPSKSENTVLNAAEDSITKELANKASNKSLCEGNTDEYAKLSHILNLDLSVLEASESTAKLSGLKGTEASLNDDEAIQDINNMLNEAIGNTNSSASNGFNSYDETLVEKNIKKQSRRRKSLEKGSKYFTVEEFVQNNSPFKLPRAKSSSNNSFEMLNPSNVIQKSLQRSHSISSNDSSFEQSIRSYLKESSGSLNTINNSVVDISNSQAVGHVNASNRKLESLSPRKSVSGMTDNSRQNNEQRNASGVDSMDTIAMPNSPVKIICMNQAPSDSSEGSKIHITLKDTSFNKGSGVRLHSGMQLDIAEVPKEHVNLNLSNGALGVEEKTILKHIGEETKESKDNVQSKRSLAGRLSTNDGLNEQLYDEYFKKIKSEFAEPPLMKNDSSQIAIDIPNIATMHESQTVDIVVDDTIKDLDGAISQSGQDAKAEIPIKMSRESIRKTKLKSFNTGLTPKKPSGTPSPKKSSVVSSTSHSEVDQVNDSHPEANYFCSAPIILLAILVFLL</sequence>
<feature type="region of interest" description="Disordered" evidence="1">
    <location>
        <begin position="497"/>
        <end position="535"/>
    </location>
</feature>
<feature type="region of interest" description="Disordered" evidence="1">
    <location>
        <begin position="728"/>
        <end position="763"/>
    </location>
</feature>
<name>L2GPH9_VITCO</name>